<dbReference type="STRING" id="253628.A0A0D1YLU7"/>
<organism evidence="1 2">
    <name type="scientific">Verruconis gallopava</name>
    <dbReference type="NCBI Taxonomy" id="253628"/>
    <lineage>
        <taxon>Eukaryota</taxon>
        <taxon>Fungi</taxon>
        <taxon>Dikarya</taxon>
        <taxon>Ascomycota</taxon>
        <taxon>Pezizomycotina</taxon>
        <taxon>Dothideomycetes</taxon>
        <taxon>Pleosporomycetidae</taxon>
        <taxon>Venturiales</taxon>
        <taxon>Sympoventuriaceae</taxon>
        <taxon>Verruconis</taxon>
    </lineage>
</organism>
<dbReference type="VEuPathDB" id="FungiDB:PV09_06662"/>
<keyword evidence="2" id="KW-1185">Reference proteome</keyword>
<gene>
    <name evidence="1" type="ORF">PV09_06662</name>
</gene>
<dbReference type="Proteomes" id="UP000053259">
    <property type="component" value="Unassembled WGS sequence"/>
</dbReference>
<reference evidence="1 2" key="1">
    <citation type="submission" date="2015-01" db="EMBL/GenBank/DDBJ databases">
        <title>The Genome Sequence of Ochroconis gallopava CBS43764.</title>
        <authorList>
            <consortium name="The Broad Institute Genomics Platform"/>
            <person name="Cuomo C."/>
            <person name="de Hoog S."/>
            <person name="Gorbushina A."/>
            <person name="Stielow B."/>
            <person name="Teixiera M."/>
            <person name="Abouelleil A."/>
            <person name="Chapman S.B."/>
            <person name="Priest M."/>
            <person name="Young S.K."/>
            <person name="Wortman J."/>
            <person name="Nusbaum C."/>
            <person name="Birren B."/>
        </authorList>
    </citation>
    <scope>NUCLEOTIDE SEQUENCE [LARGE SCALE GENOMIC DNA]</scope>
    <source>
        <strain evidence="1 2">CBS 43764</strain>
    </source>
</reference>
<evidence type="ECO:0008006" key="3">
    <source>
        <dbReference type="Google" id="ProtNLM"/>
    </source>
</evidence>
<name>A0A0D1YLU7_9PEZI</name>
<dbReference type="InParanoid" id="A0A0D1YLU7"/>
<dbReference type="OrthoDB" id="19690at2759"/>
<dbReference type="Gene3D" id="3.40.30.10">
    <property type="entry name" value="Glutaredoxin"/>
    <property type="match status" value="1"/>
</dbReference>
<proteinExistence type="predicted"/>
<accession>A0A0D1YLU7</accession>
<evidence type="ECO:0000313" key="1">
    <source>
        <dbReference type="EMBL" id="KIW01807.1"/>
    </source>
</evidence>
<sequence>MIIQVARATARSLLPDVAPAIRRQFATSKPALAKNRIYNPPRSEDEWSTLLLLSTSSRRPLITLWTTAGCSSCAVVLPMVKSLIEDEGVGEKEGGVGFAEVDVESVLLGGAAGLAMTYSINSIPTLMAFDKSEPQVETRVTNLKDLKSKDFLRSWIEKEASRQGHGGAGGKFWGLFG</sequence>
<dbReference type="GeneID" id="27314635"/>
<dbReference type="HOGENOM" id="CLU_098391_1_0_1"/>
<protein>
    <recommendedName>
        <fullName evidence="3">Thioredoxin domain-containing protein</fullName>
    </recommendedName>
</protein>
<dbReference type="InterPro" id="IPR036249">
    <property type="entry name" value="Thioredoxin-like_sf"/>
</dbReference>
<dbReference type="RefSeq" id="XP_016211676.1">
    <property type="nucleotide sequence ID" value="XM_016360337.1"/>
</dbReference>
<dbReference type="AlphaFoldDB" id="A0A0D1YLU7"/>
<evidence type="ECO:0000313" key="2">
    <source>
        <dbReference type="Proteomes" id="UP000053259"/>
    </source>
</evidence>
<dbReference type="SUPFAM" id="SSF52833">
    <property type="entry name" value="Thioredoxin-like"/>
    <property type="match status" value="1"/>
</dbReference>
<dbReference type="EMBL" id="KN847552">
    <property type="protein sequence ID" value="KIW01807.1"/>
    <property type="molecule type" value="Genomic_DNA"/>
</dbReference>